<dbReference type="KEGG" id="ecm:EcSMS35_1883"/>
<gene>
    <name evidence="1" type="ordered locus">EcSMS35_1883</name>
</gene>
<organism evidence="1 2">
    <name type="scientific">Escherichia coli (strain SMS-3-5 / SECEC)</name>
    <dbReference type="NCBI Taxonomy" id="439855"/>
    <lineage>
        <taxon>Bacteria</taxon>
        <taxon>Pseudomonadati</taxon>
        <taxon>Pseudomonadota</taxon>
        <taxon>Gammaproteobacteria</taxon>
        <taxon>Enterobacterales</taxon>
        <taxon>Enterobacteriaceae</taxon>
        <taxon>Escherichia</taxon>
    </lineage>
</organism>
<proteinExistence type="predicted"/>
<evidence type="ECO:0000313" key="1">
    <source>
        <dbReference type="EMBL" id="ACB18349.1"/>
    </source>
</evidence>
<accession>B1LH44</accession>
<dbReference type="EMBL" id="CP000970">
    <property type="protein sequence ID" value="ACB18349.1"/>
    <property type="molecule type" value="Genomic_DNA"/>
</dbReference>
<protein>
    <submittedName>
        <fullName evidence="1">Uncharacterized protein</fullName>
    </submittedName>
</protein>
<dbReference type="AlphaFoldDB" id="B1LH44"/>
<dbReference type="Proteomes" id="UP000007011">
    <property type="component" value="Chromosome"/>
</dbReference>
<name>B1LH44_ECOSM</name>
<sequence length="199" mass="23255">MLVGVSVDRRQCHHRFNPDISAGENPVNPLGQLAQNDIFCTGQSIKIPFAINEFHEHCSLPLYWVYIQYLYCVFIRYSREGVMMPRRSDIEIAWYSSIQQEPNGRKTVTTQRFVQGLSKVNWEFSLKDANAWIESSVSTFKYLSMVEGEERTFMLYSLDLCDAHFHNLVRTTSFLIKCRCLILGVYIINDDLLQLFSRY</sequence>
<dbReference type="HOGENOM" id="CLU_1370298_0_0_6"/>
<evidence type="ECO:0000313" key="2">
    <source>
        <dbReference type="Proteomes" id="UP000007011"/>
    </source>
</evidence>
<reference evidence="1 2" key="1">
    <citation type="journal article" date="2008" name="J. Bacteriol.">
        <title>Insights into the environmental resistance gene pool from the genome sequence of the multidrug-resistant environmental isolate Escherichia coli SMS-3-5.</title>
        <authorList>
            <person name="Fricke W.F."/>
            <person name="Wright M.S."/>
            <person name="Lindell A.H."/>
            <person name="Harkins D.M."/>
            <person name="Baker-Austin C."/>
            <person name="Ravel J."/>
            <person name="Stepanauskas R."/>
        </authorList>
    </citation>
    <scope>NUCLEOTIDE SEQUENCE [LARGE SCALE GENOMIC DNA]</scope>
    <source>
        <strain evidence="2">SMS-3-5 / SECEC</strain>
    </source>
</reference>